<keyword evidence="1" id="KW-0732">Signal</keyword>
<evidence type="ECO:0000256" key="1">
    <source>
        <dbReference type="SAM" id="SignalP"/>
    </source>
</evidence>
<dbReference type="Proteomes" id="UP000438182">
    <property type="component" value="Unassembled WGS sequence"/>
</dbReference>
<accession>A0A6I4NZS5</accession>
<dbReference type="AlphaFoldDB" id="A0A6I4NZS5"/>
<feature type="chain" id="PRO_5026282606" description="Lipoprotein" evidence="1">
    <location>
        <begin position="31"/>
        <end position="140"/>
    </location>
</feature>
<dbReference type="PROSITE" id="PS51257">
    <property type="entry name" value="PROKAR_LIPOPROTEIN"/>
    <property type="match status" value="1"/>
</dbReference>
<dbReference type="EMBL" id="WSTA01000035">
    <property type="protein sequence ID" value="MWB98742.1"/>
    <property type="molecule type" value="Genomic_DNA"/>
</dbReference>
<protein>
    <recommendedName>
        <fullName evidence="4">Lipoprotein</fullName>
    </recommendedName>
</protein>
<evidence type="ECO:0000313" key="3">
    <source>
        <dbReference type="Proteomes" id="UP000438182"/>
    </source>
</evidence>
<gene>
    <name evidence="2" type="ORF">GB864_09315</name>
</gene>
<evidence type="ECO:0008006" key="4">
    <source>
        <dbReference type="Google" id="ProtNLM"/>
    </source>
</evidence>
<organism evidence="2 3">
    <name type="scientific">Agromyces seonyuensis</name>
    <dbReference type="NCBI Taxonomy" id="2662446"/>
    <lineage>
        <taxon>Bacteria</taxon>
        <taxon>Bacillati</taxon>
        <taxon>Actinomycetota</taxon>
        <taxon>Actinomycetes</taxon>
        <taxon>Micrococcales</taxon>
        <taxon>Microbacteriaceae</taxon>
        <taxon>Agromyces</taxon>
    </lineage>
</organism>
<name>A0A6I4NZS5_9MICO</name>
<dbReference type="RefSeq" id="WP_160424353.1">
    <property type="nucleotide sequence ID" value="NZ_WSTA01000035.1"/>
</dbReference>
<feature type="signal peptide" evidence="1">
    <location>
        <begin position="1"/>
        <end position="30"/>
    </location>
</feature>
<proteinExistence type="predicted"/>
<sequence length="140" mass="14226">MIKSRTGRVALTALLVLPALALAGCSTAAAADEPKATAAPSAEDTFACGELNALTAMLHNASADHDDADYQTAVAQAASQAFTSLTEVGAETKAAFKKAQTDLSGRTDVSINDVITITEPVRLACEDAGVIEGGYRVNGG</sequence>
<evidence type="ECO:0000313" key="2">
    <source>
        <dbReference type="EMBL" id="MWB98742.1"/>
    </source>
</evidence>
<reference evidence="2 3" key="1">
    <citation type="submission" date="2019-12" db="EMBL/GenBank/DDBJ databases">
        <authorList>
            <person name="Kim Y.S."/>
        </authorList>
    </citation>
    <scope>NUCLEOTIDE SEQUENCE [LARGE SCALE GENOMIC DNA]</scope>
    <source>
        <strain evidence="2 3">MMS17-SY077</strain>
    </source>
</reference>
<comment type="caution">
    <text evidence="2">The sequence shown here is derived from an EMBL/GenBank/DDBJ whole genome shotgun (WGS) entry which is preliminary data.</text>
</comment>
<keyword evidence="3" id="KW-1185">Reference proteome</keyword>